<dbReference type="EMBL" id="KZ993338">
    <property type="protein sequence ID" value="RKP04974.1"/>
    <property type="molecule type" value="Genomic_DNA"/>
</dbReference>
<keyword evidence="2" id="KW-1185">Reference proteome</keyword>
<dbReference type="AlphaFoldDB" id="A0A4P9XH38"/>
<reference evidence="2" key="1">
    <citation type="journal article" date="2018" name="Nat. Microbiol.">
        <title>Leveraging single-cell genomics to expand the fungal tree of life.</title>
        <authorList>
            <person name="Ahrendt S.R."/>
            <person name="Quandt C.A."/>
            <person name="Ciobanu D."/>
            <person name="Clum A."/>
            <person name="Salamov A."/>
            <person name="Andreopoulos B."/>
            <person name="Cheng J.F."/>
            <person name="Woyke T."/>
            <person name="Pelin A."/>
            <person name="Henrissat B."/>
            <person name="Reynolds N.K."/>
            <person name="Benny G.L."/>
            <person name="Smith M.E."/>
            <person name="James T.Y."/>
            <person name="Grigoriev I.V."/>
        </authorList>
    </citation>
    <scope>NUCLEOTIDE SEQUENCE [LARGE SCALE GENOMIC DNA]</scope>
    <source>
        <strain evidence="2">RSA 1356</strain>
    </source>
</reference>
<proteinExistence type="predicted"/>
<dbReference type="Proteomes" id="UP000271241">
    <property type="component" value="Unassembled WGS sequence"/>
</dbReference>
<name>A0A4P9XH38_9FUNG</name>
<gene>
    <name evidence="1" type="ORF">THASP1DRAFT_33204</name>
</gene>
<evidence type="ECO:0000313" key="2">
    <source>
        <dbReference type="Proteomes" id="UP000271241"/>
    </source>
</evidence>
<sequence length="197" mass="20754">MLIFTSAPVSRLASDSAFLLATFQRYHLGLLALDAKCNSNSGQLLWLCEANVTGVELLPGNDLLLAWSSGSGVHQLRRLSTGECVRTFFGRRWHPAVPALGTFCVATVPSSIQLIFALLDMAANASEDDTSSQDGSVAHPLQPLPVLLNSMGASHPTAPGVLGQLASAGQVVEAVCPTYCCIKTPGARCLLEFASLD</sequence>
<organism evidence="1 2">
    <name type="scientific">Thamnocephalis sphaerospora</name>
    <dbReference type="NCBI Taxonomy" id="78915"/>
    <lineage>
        <taxon>Eukaryota</taxon>
        <taxon>Fungi</taxon>
        <taxon>Fungi incertae sedis</taxon>
        <taxon>Zoopagomycota</taxon>
        <taxon>Zoopagomycotina</taxon>
        <taxon>Zoopagomycetes</taxon>
        <taxon>Zoopagales</taxon>
        <taxon>Sigmoideomycetaceae</taxon>
        <taxon>Thamnocephalis</taxon>
    </lineage>
</organism>
<evidence type="ECO:0000313" key="1">
    <source>
        <dbReference type="EMBL" id="RKP04974.1"/>
    </source>
</evidence>
<accession>A0A4P9XH38</accession>
<protein>
    <submittedName>
        <fullName evidence="1">Uncharacterized protein</fullName>
    </submittedName>
</protein>